<accession>A0ACB6QWI7</accession>
<dbReference type="EMBL" id="MU003507">
    <property type="protein sequence ID" value="KAF2470652.1"/>
    <property type="molecule type" value="Genomic_DNA"/>
</dbReference>
<sequence length="159" mass="17459">MRRRGSDTKSLNPFAEPVINPNYLTTDFDTFAIVQVMKNALVFLKNGIFADYVAAPYSPLADLTTDEEFLNYTENGGIMIDHEVGTSRMSPSNASWGVVDRKLLVKGTSGLRIVNASIFPSIPECHTQDPTYIVAEKGATMIIAAHRLRFKGDRTDGSG</sequence>
<gene>
    <name evidence="1" type="ORF">BDR25DRAFT_225265</name>
</gene>
<dbReference type="Proteomes" id="UP000799755">
    <property type="component" value="Unassembled WGS sequence"/>
</dbReference>
<reference evidence="1" key="1">
    <citation type="journal article" date="2020" name="Stud. Mycol.">
        <title>101 Dothideomycetes genomes: a test case for predicting lifestyles and emergence of pathogens.</title>
        <authorList>
            <person name="Haridas S."/>
            <person name="Albert R."/>
            <person name="Binder M."/>
            <person name="Bloem J."/>
            <person name="Labutti K."/>
            <person name="Salamov A."/>
            <person name="Andreopoulos B."/>
            <person name="Baker S."/>
            <person name="Barry K."/>
            <person name="Bills G."/>
            <person name="Bluhm B."/>
            <person name="Cannon C."/>
            <person name="Castanera R."/>
            <person name="Culley D."/>
            <person name="Daum C."/>
            <person name="Ezra D."/>
            <person name="Gonzalez J."/>
            <person name="Henrissat B."/>
            <person name="Kuo A."/>
            <person name="Liang C."/>
            <person name="Lipzen A."/>
            <person name="Lutzoni F."/>
            <person name="Magnuson J."/>
            <person name="Mondo S."/>
            <person name="Nolan M."/>
            <person name="Ohm R."/>
            <person name="Pangilinan J."/>
            <person name="Park H.-J."/>
            <person name="Ramirez L."/>
            <person name="Alfaro M."/>
            <person name="Sun H."/>
            <person name="Tritt A."/>
            <person name="Yoshinaga Y."/>
            <person name="Zwiers L.-H."/>
            <person name="Turgeon B."/>
            <person name="Goodwin S."/>
            <person name="Spatafora J."/>
            <person name="Crous P."/>
            <person name="Grigoriev I."/>
        </authorList>
    </citation>
    <scope>NUCLEOTIDE SEQUENCE</scope>
    <source>
        <strain evidence="1">ATCC 200398</strain>
    </source>
</reference>
<evidence type="ECO:0000313" key="2">
    <source>
        <dbReference type="Proteomes" id="UP000799755"/>
    </source>
</evidence>
<organism evidence="1 2">
    <name type="scientific">Lindgomyces ingoldianus</name>
    <dbReference type="NCBI Taxonomy" id="673940"/>
    <lineage>
        <taxon>Eukaryota</taxon>
        <taxon>Fungi</taxon>
        <taxon>Dikarya</taxon>
        <taxon>Ascomycota</taxon>
        <taxon>Pezizomycotina</taxon>
        <taxon>Dothideomycetes</taxon>
        <taxon>Pleosporomycetidae</taxon>
        <taxon>Pleosporales</taxon>
        <taxon>Lindgomycetaceae</taxon>
        <taxon>Lindgomyces</taxon>
    </lineage>
</organism>
<protein>
    <submittedName>
        <fullName evidence="1">Uncharacterized protein</fullName>
    </submittedName>
</protein>
<keyword evidence="2" id="KW-1185">Reference proteome</keyword>
<comment type="caution">
    <text evidence="1">The sequence shown here is derived from an EMBL/GenBank/DDBJ whole genome shotgun (WGS) entry which is preliminary data.</text>
</comment>
<proteinExistence type="predicted"/>
<name>A0ACB6QWI7_9PLEO</name>
<evidence type="ECO:0000313" key="1">
    <source>
        <dbReference type="EMBL" id="KAF2470652.1"/>
    </source>
</evidence>